<dbReference type="EMBL" id="CM039430">
    <property type="protein sequence ID" value="KAI4344496.1"/>
    <property type="molecule type" value="Genomic_DNA"/>
</dbReference>
<dbReference type="Proteomes" id="UP000828941">
    <property type="component" value="Chromosome 5"/>
</dbReference>
<sequence length="217" mass="24625">MEEDEACNTGLCLGLGMGGFVPKKKIKKEEKPVPCLDLDFELCTNEEAINVDHTAQRKRTNHESLQYPNAKSDATNNRNGCRKKLRLTKEQSALLEDSFKLHSTLNPAQKQALADQLNLKPRQIEVWFQNRRARTKLKQTEVDCELLKKCCQNLTDENRRLKRELQELRSLKIEQSSSLYIQLSKAASLTMCSSCEKLFTPNEAKNINSAASVGDVI</sequence>
<keyword evidence="2" id="KW-1185">Reference proteome</keyword>
<proteinExistence type="predicted"/>
<gene>
    <name evidence="1" type="ORF">L6164_011715</name>
</gene>
<organism evidence="1 2">
    <name type="scientific">Bauhinia variegata</name>
    <name type="common">Purple orchid tree</name>
    <name type="synonym">Phanera variegata</name>
    <dbReference type="NCBI Taxonomy" id="167791"/>
    <lineage>
        <taxon>Eukaryota</taxon>
        <taxon>Viridiplantae</taxon>
        <taxon>Streptophyta</taxon>
        <taxon>Embryophyta</taxon>
        <taxon>Tracheophyta</taxon>
        <taxon>Spermatophyta</taxon>
        <taxon>Magnoliopsida</taxon>
        <taxon>eudicotyledons</taxon>
        <taxon>Gunneridae</taxon>
        <taxon>Pentapetalae</taxon>
        <taxon>rosids</taxon>
        <taxon>fabids</taxon>
        <taxon>Fabales</taxon>
        <taxon>Fabaceae</taxon>
        <taxon>Cercidoideae</taxon>
        <taxon>Cercideae</taxon>
        <taxon>Bauhiniinae</taxon>
        <taxon>Bauhinia</taxon>
    </lineage>
</organism>
<evidence type="ECO:0000313" key="1">
    <source>
        <dbReference type="EMBL" id="KAI4344496.1"/>
    </source>
</evidence>
<accession>A0ACB9P7Z3</accession>
<evidence type="ECO:0000313" key="2">
    <source>
        <dbReference type="Proteomes" id="UP000828941"/>
    </source>
</evidence>
<reference evidence="1 2" key="1">
    <citation type="journal article" date="2022" name="DNA Res.">
        <title>Chromosomal-level genome assembly of the orchid tree Bauhinia variegata (Leguminosae; Cercidoideae) supports the allotetraploid origin hypothesis of Bauhinia.</title>
        <authorList>
            <person name="Zhong Y."/>
            <person name="Chen Y."/>
            <person name="Zheng D."/>
            <person name="Pang J."/>
            <person name="Liu Y."/>
            <person name="Luo S."/>
            <person name="Meng S."/>
            <person name="Qian L."/>
            <person name="Wei D."/>
            <person name="Dai S."/>
            <person name="Zhou R."/>
        </authorList>
    </citation>
    <scope>NUCLEOTIDE SEQUENCE [LARGE SCALE GENOMIC DNA]</scope>
    <source>
        <strain evidence="1">BV-YZ2020</strain>
    </source>
</reference>
<comment type="caution">
    <text evidence="1">The sequence shown here is derived from an EMBL/GenBank/DDBJ whole genome shotgun (WGS) entry which is preliminary data.</text>
</comment>
<name>A0ACB9P7Z3_BAUVA</name>
<protein>
    <submittedName>
        <fullName evidence="1">Uncharacterized protein</fullName>
    </submittedName>
</protein>